<dbReference type="AlphaFoldDB" id="A0A8S2A590"/>
<dbReference type="Pfam" id="PF05193">
    <property type="entry name" value="Peptidase_M16_C"/>
    <property type="match status" value="1"/>
</dbReference>
<dbReference type="InterPro" id="IPR054734">
    <property type="entry name" value="PqqF-like_C_4"/>
</dbReference>
<reference evidence="13" key="1">
    <citation type="submission" date="2021-01" db="EMBL/GenBank/DDBJ databases">
        <authorList>
            <person name="Bezrukov I."/>
        </authorList>
    </citation>
    <scope>NUCLEOTIDE SEQUENCE</scope>
</reference>
<evidence type="ECO:0000313" key="13">
    <source>
        <dbReference type="EMBL" id="CAE6003563.1"/>
    </source>
</evidence>
<dbReference type="InterPro" id="IPR032632">
    <property type="entry name" value="Peptidase_M16_M"/>
</dbReference>
<name>A0A8S2A590_ARAAE</name>
<organism evidence="13 14">
    <name type="scientific">Arabidopsis arenosa</name>
    <name type="common">Sand rock-cress</name>
    <name type="synonym">Cardaminopsis arenosa</name>
    <dbReference type="NCBI Taxonomy" id="38785"/>
    <lineage>
        <taxon>Eukaryota</taxon>
        <taxon>Viridiplantae</taxon>
        <taxon>Streptophyta</taxon>
        <taxon>Embryophyta</taxon>
        <taxon>Tracheophyta</taxon>
        <taxon>Spermatophyta</taxon>
        <taxon>Magnoliopsida</taxon>
        <taxon>eudicotyledons</taxon>
        <taxon>Gunneridae</taxon>
        <taxon>Pentapetalae</taxon>
        <taxon>rosids</taxon>
        <taxon>malvids</taxon>
        <taxon>Brassicales</taxon>
        <taxon>Brassicaceae</taxon>
        <taxon>Camelineae</taxon>
        <taxon>Arabidopsis</taxon>
    </lineage>
</organism>
<dbReference type="SUPFAM" id="SSF63411">
    <property type="entry name" value="LuxS/MPP-like metallohydrolase"/>
    <property type="match status" value="3"/>
</dbReference>
<keyword evidence="6" id="KW-0482">Metalloprotease</keyword>
<evidence type="ECO:0000313" key="14">
    <source>
        <dbReference type="Proteomes" id="UP000682877"/>
    </source>
</evidence>
<dbReference type="GO" id="GO:0046872">
    <property type="term" value="F:metal ion binding"/>
    <property type="evidence" value="ECO:0007669"/>
    <property type="project" value="UniProtKB-KW"/>
</dbReference>
<gene>
    <name evidence="13" type="ORF">AARE701A_LOCUS9337</name>
</gene>
<evidence type="ECO:0000256" key="8">
    <source>
        <dbReference type="SAM" id="MobiDB-lite"/>
    </source>
</evidence>
<dbReference type="InterPro" id="IPR011249">
    <property type="entry name" value="Metalloenz_LuxS/M16"/>
</dbReference>
<feature type="region of interest" description="Disordered" evidence="8">
    <location>
        <begin position="451"/>
        <end position="486"/>
    </location>
</feature>
<feature type="compositionally biased region" description="Acidic residues" evidence="8">
    <location>
        <begin position="451"/>
        <end position="484"/>
    </location>
</feature>
<feature type="domain" description="Peptidase M16 middle/third" evidence="11">
    <location>
        <begin position="376"/>
        <end position="543"/>
    </location>
</feature>
<accession>A0A8S2A590</accession>
<evidence type="ECO:0000259" key="11">
    <source>
        <dbReference type="Pfam" id="PF16187"/>
    </source>
</evidence>
<dbReference type="Pfam" id="PF22456">
    <property type="entry name" value="PqqF-like_C_4"/>
    <property type="match status" value="1"/>
</dbReference>
<evidence type="ECO:0000256" key="3">
    <source>
        <dbReference type="ARBA" id="ARBA00022723"/>
    </source>
</evidence>
<evidence type="ECO:0000259" key="12">
    <source>
        <dbReference type="Pfam" id="PF22456"/>
    </source>
</evidence>
<keyword evidence="2" id="KW-0645">Protease</keyword>
<keyword evidence="4" id="KW-0378">Hydrolase</keyword>
<evidence type="ECO:0000259" key="9">
    <source>
        <dbReference type="Pfam" id="PF00675"/>
    </source>
</evidence>
<evidence type="ECO:0000256" key="4">
    <source>
        <dbReference type="ARBA" id="ARBA00022801"/>
    </source>
</evidence>
<dbReference type="InterPro" id="IPR050626">
    <property type="entry name" value="Peptidase_M16"/>
</dbReference>
<keyword evidence="3" id="KW-0479">Metal-binding</keyword>
<dbReference type="Pfam" id="PF16187">
    <property type="entry name" value="Peptidase_M16_M"/>
    <property type="match status" value="1"/>
</dbReference>
<evidence type="ECO:0000256" key="1">
    <source>
        <dbReference type="ARBA" id="ARBA00007261"/>
    </source>
</evidence>
<dbReference type="GO" id="GO:0005829">
    <property type="term" value="C:cytosol"/>
    <property type="evidence" value="ECO:0007669"/>
    <property type="project" value="TreeGrafter"/>
</dbReference>
<sequence length="717" mass="82786">MDLDEVEAPPGSDKKFKAIRLENELTAILISEPRLSSAGAVMLVRCGSFRDPEDAMGLAHLLEHLVFEGSPEYPDCDELSRYADENGGETNAQTELDYTTFNLRVRDGALQGGLERFSKLFTNPSLDEEVMKREIKLMDAEFELSRQTDLVRLEQLMAHGAPTCHPFNRFTWEPLEKLQEWVISYFSDIKRTEQGLQTELFRLDSSIPFWKRKKLYMLKALEDDNILRLTWRIPPQIPPDSVSKKSADSDSHLYKPEIFLEKVLGHRSQGSLYSLFKNKGWITSLDVFIGACNGSDDSELSIDSTSIGRLFTLSLHLKDNIIITEIYDIVTYVYKFLSFVTREEAPSWIMQEYFEMRKKQFESFDDYDELGLNMESLVHRIAANMLHYPLKHVLSGDYINLRHSKESVLELLQYFDRKNMRLDFISKTFDQAGCKVEPWFNSFYTKDDLMEEDTNDEESEDEDTNDEESEDEDTNDEESVDEDELPHKFVHNSNMNLWRSEEEGLPTINFCVHHDLDSDLKNQLCIKLYVGLLKDSLAEILYQVCYQIGKKSLCPRETAVVKLFEKMVANNLYNQLRVKETLGYKVESEVHSIHGINPFIIDVSSSEHDPQHLLDRIFNYVDTVGVFLEGIDGVAFEKCKTVLSGDLPSDDGSNLWDQIAERRFYPGFSKKVSSELRQIKKTDVIKLYEKYLKKSSPHCRRLAVCIWGCNTDSASFV</sequence>
<protein>
    <submittedName>
        <fullName evidence="13">Uncharacterized protein</fullName>
    </submittedName>
</protein>
<dbReference type="PANTHER" id="PTHR43690">
    <property type="entry name" value="NARDILYSIN"/>
    <property type="match status" value="1"/>
</dbReference>
<evidence type="ECO:0000256" key="5">
    <source>
        <dbReference type="ARBA" id="ARBA00022833"/>
    </source>
</evidence>
<dbReference type="Proteomes" id="UP000682877">
    <property type="component" value="Chromosome 4"/>
</dbReference>
<dbReference type="GO" id="GO:0006508">
    <property type="term" value="P:proteolysis"/>
    <property type="evidence" value="ECO:0007669"/>
    <property type="project" value="UniProtKB-KW"/>
</dbReference>
<evidence type="ECO:0000256" key="2">
    <source>
        <dbReference type="ARBA" id="ARBA00022670"/>
    </source>
</evidence>
<dbReference type="InterPro" id="IPR007863">
    <property type="entry name" value="Peptidase_M16_C"/>
</dbReference>
<proteinExistence type="inferred from homology"/>
<feature type="domain" description="Peptidase M16 N-terminal" evidence="9">
    <location>
        <begin position="29"/>
        <end position="158"/>
    </location>
</feature>
<dbReference type="EMBL" id="LR999454">
    <property type="protein sequence ID" value="CAE6003563.1"/>
    <property type="molecule type" value="Genomic_DNA"/>
</dbReference>
<dbReference type="Pfam" id="PF00675">
    <property type="entry name" value="Peptidase_M16"/>
    <property type="match status" value="1"/>
</dbReference>
<keyword evidence="14" id="KW-1185">Reference proteome</keyword>
<dbReference type="PROSITE" id="PS00143">
    <property type="entry name" value="INSULINASE"/>
    <property type="match status" value="1"/>
</dbReference>
<dbReference type="InterPro" id="IPR001431">
    <property type="entry name" value="Pept_M16_Zn_BS"/>
</dbReference>
<evidence type="ECO:0000256" key="6">
    <source>
        <dbReference type="ARBA" id="ARBA00023049"/>
    </source>
</evidence>
<dbReference type="PANTHER" id="PTHR43690:SF28">
    <property type="entry name" value="PEPTIDASE M16 N-TERMINAL DOMAIN-CONTAINING PROTEIN"/>
    <property type="match status" value="1"/>
</dbReference>
<feature type="domain" description="Peptidase M16 C-terminal" evidence="10">
    <location>
        <begin position="174"/>
        <end position="291"/>
    </location>
</feature>
<keyword evidence="5" id="KW-0862">Zinc</keyword>
<dbReference type="InterPro" id="IPR011765">
    <property type="entry name" value="Pept_M16_N"/>
</dbReference>
<evidence type="ECO:0000259" key="10">
    <source>
        <dbReference type="Pfam" id="PF05193"/>
    </source>
</evidence>
<dbReference type="Gene3D" id="3.30.830.10">
    <property type="entry name" value="Metalloenzyme, LuxS/M16 peptidase-like"/>
    <property type="match status" value="3"/>
</dbReference>
<feature type="domain" description="Coenzyme PQQ synthesis protein F-like C-terminal lobe" evidence="12">
    <location>
        <begin position="563"/>
        <end position="650"/>
    </location>
</feature>
<evidence type="ECO:0000256" key="7">
    <source>
        <dbReference type="RuleBase" id="RU004447"/>
    </source>
</evidence>
<comment type="similarity">
    <text evidence="1 7">Belongs to the peptidase M16 family.</text>
</comment>
<dbReference type="GO" id="GO:0004222">
    <property type="term" value="F:metalloendopeptidase activity"/>
    <property type="evidence" value="ECO:0007669"/>
    <property type="project" value="InterPro"/>
</dbReference>